<feature type="transmembrane region" description="Helical" evidence="10">
    <location>
        <begin position="116"/>
        <end position="134"/>
    </location>
</feature>
<dbReference type="GO" id="GO:0010960">
    <property type="term" value="P:magnesium ion homeostasis"/>
    <property type="evidence" value="ECO:0007669"/>
    <property type="project" value="InterPro"/>
</dbReference>
<gene>
    <name evidence="12" type="ORF">Din_047175</name>
</gene>
<dbReference type="InterPro" id="IPR044751">
    <property type="entry name" value="Ion_transp-like_CBS"/>
</dbReference>
<reference evidence="12" key="1">
    <citation type="submission" date="2019-08" db="EMBL/GenBank/DDBJ databases">
        <title>Reference gene set and small RNA set construction with multiple tissues from Davidia involucrata Baill.</title>
        <authorList>
            <person name="Yang H."/>
            <person name="Zhou C."/>
            <person name="Li G."/>
            <person name="Wang J."/>
            <person name="Gao P."/>
            <person name="Wang M."/>
            <person name="Wang R."/>
            <person name="Zhao Y."/>
        </authorList>
    </citation>
    <scope>NUCLEOTIDE SEQUENCE</scope>
    <source>
        <tissue evidence="12">Mixed with DoveR01_LX</tissue>
    </source>
</reference>
<evidence type="ECO:0000256" key="6">
    <source>
        <dbReference type="ARBA" id="ARBA00023136"/>
    </source>
</evidence>
<feature type="compositionally biased region" description="Polar residues" evidence="9">
    <location>
        <begin position="461"/>
        <end position="470"/>
    </location>
</feature>
<dbReference type="FunFam" id="3.10.580.10:FF:000021">
    <property type="entry name" value="DUF21 domain-containing protein At4g14240-like"/>
    <property type="match status" value="1"/>
</dbReference>
<evidence type="ECO:0000256" key="10">
    <source>
        <dbReference type="SAM" id="Phobius"/>
    </source>
</evidence>
<dbReference type="GO" id="GO:0030026">
    <property type="term" value="P:intracellular manganese ion homeostasis"/>
    <property type="evidence" value="ECO:0007669"/>
    <property type="project" value="TreeGrafter"/>
</dbReference>
<evidence type="ECO:0000259" key="11">
    <source>
        <dbReference type="PROSITE" id="PS51846"/>
    </source>
</evidence>
<comment type="subcellular location">
    <subcellularLocation>
        <location evidence="1">Membrane</location>
        <topology evidence="1">Multi-pass membrane protein</topology>
    </subcellularLocation>
</comment>
<dbReference type="GO" id="GO:0016020">
    <property type="term" value="C:membrane"/>
    <property type="evidence" value="ECO:0007669"/>
    <property type="project" value="UniProtKB-SubCell"/>
</dbReference>
<sequence length="495" mass="53761">MRLMDDLTLAGMPTTAFVFEAQDIEFGTLWWFVYAGVSCILVLFAGIMSGLTLGLMSLGLVELEILHRSGTSTEKKQAVAILPVVQKQHQLLVTLLLCNACAMEALPLYLDKIFHPFVAVVLSVTFVLAFGEIIPQAICSRYGLSVGANFVWLVRILMIVCYPIAYPIGKVLDAVLGHNDALFRRAQLKALVSIHSQEAGKGGELTHDETTIISGALDLTEKTAEEAMTPIESTFSLDVNSKLDWEAIGKILARGHSRVPVYSGNPKNIIGLLLVKSLLTVRAETETPVSAVSIRRIPRVPADMPLYDILNEFQKGSSHMAAVVKVKGKGKNTQSTADGEKSEENKVTNGNSQLTTPLLPKYDENSNSVAINVDKVLTTTTINKQTFFQQNAATDSLSEDIDDGEVIGIITLEDVFEELLQEEIVDETDVYVDVHKRIRVAAAAAASSVARAPSSRRLTGQKLTGGQSKQGPMPRKSAEDNSHSVRLSGIPVTLF</sequence>
<dbReference type="PROSITE" id="PS51846">
    <property type="entry name" value="CNNM"/>
    <property type="match status" value="1"/>
</dbReference>
<dbReference type="InterPro" id="IPR045095">
    <property type="entry name" value="ACDP"/>
</dbReference>
<dbReference type="InterPro" id="IPR002550">
    <property type="entry name" value="CNNM"/>
</dbReference>
<keyword evidence="3" id="KW-0677">Repeat</keyword>
<dbReference type="SUPFAM" id="SSF54631">
    <property type="entry name" value="CBS-domain pair"/>
    <property type="match status" value="1"/>
</dbReference>
<dbReference type="AlphaFoldDB" id="A0A5B7CAZ8"/>
<feature type="compositionally biased region" description="Polar residues" evidence="9">
    <location>
        <begin position="347"/>
        <end position="356"/>
    </location>
</feature>
<feature type="region of interest" description="Disordered" evidence="9">
    <location>
        <begin position="451"/>
        <end position="495"/>
    </location>
</feature>
<dbReference type="InterPro" id="IPR046342">
    <property type="entry name" value="CBS_dom_sf"/>
</dbReference>
<evidence type="ECO:0000256" key="9">
    <source>
        <dbReference type="SAM" id="MobiDB-lite"/>
    </source>
</evidence>
<evidence type="ECO:0000313" key="12">
    <source>
        <dbReference type="EMBL" id="MPA77734.1"/>
    </source>
</evidence>
<keyword evidence="4 8" id="KW-1133">Transmembrane helix</keyword>
<dbReference type="Gene3D" id="3.10.580.10">
    <property type="entry name" value="CBS-domain"/>
    <property type="match status" value="2"/>
</dbReference>
<protein>
    <recommendedName>
        <fullName evidence="11">CNNM transmembrane domain-containing protein</fullName>
    </recommendedName>
</protein>
<feature type="domain" description="CNNM transmembrane" evidence="11">
    <location>
        <begin position="27"/>
        <end position="209"/>
    </location>
</feature>
<dbReference type="Pfam" id="PF01595">
    <property type="entry name" value="CNNM"/>
    <property type="match status" value="1"/>
</dbReference>
<dbReference type="GO" id="GO:0005737">
    <property type="term" value="C:cytoplasm"/>
    <property type="evidence" value="ECO:0007669"/>
    <property type="project" value="TreeGrafter"/>
</dbReference>
<accession>A0A5B7CAZ8</accession>
<feature type="transmembrane region" description="Helical" evidence="10">
    <location>
        <begin position="146"/>
        <end position="165"/>
    </location>
</feature>
<evidence type="ECO:0000256" key="4">
    <source>
        <dbReference type="ARBA" id="ARBA00022989"/>
    </source>
</evidence>
<name>A0A5B7CAZ8_DAVIN</name>
<dbReference type="PANTHER" id="PTHR12064">
    <property type="entry name" value="METAL TRANSPORTER CNNM"/>
    <property type="match status" value="1"/>
</dbReference>
<proteinExistence type="predicted"/>
<evidence type="ECO:0000256" key="5">
    <source>
        <dbReference type="ARBA" id="ARBA00023122"/>
    </source>
</evidence>
<keyword evidence="7" id="KW-0325">Glycoprotein</keyword>
<evidence type="ECO:0000256" key="3">
    <source>
        <dbReference type="ARBA" id="ARBA00022737"/>
    </source>
</evidence>
<organism evidence="12">
    <name type="scientific">Davidia involucrata</name>
    <name type="common">Dove tree</name>
    <dbReference type="NCBI Taxonomy" id="16924"/>
    <lineage>
        <taxon>Eukaryota</taxon>
        <taxon>Viridiplantae</taxon>
        <taxon>Streptophyta</taxon>
        <taxon>Embryophyta</taxon>
        <taxon>Tracheophyta</taxon>
        <taxon>Spermatophyta</taxon>
        <taxon>Magnoliopsida</taxon>
        <taxon>eudicotyledons</taxon>
        <taxon>Gunneridae</taxon>
        <taxon>Pentapetalae</taxon>
        <taxon>asterids</taxon>
        <taxon>Cornales</taxon>
        <taxon>Nyssaceae</taxon>
        <taxon>Davidia</taxon>
    </lineage>
</organism>
<keyword evidence="5" id="KW-0129">CBS domain</keyword>
<keyword evidence="2 8" id="KW-0812">Transmembrane</keyword>
<evidence type="ECO:0000256" key="1">
    <source>
        <dbReference type="ARBA" id="ARBA00004141"/>
    </source>
</evidence>
<evidence type="ECO:0000256" key="8">
    <source>
        <dbReference type="PROSITE-ProRule" id="PRU01193"/>
    </source>
</evidence>
<dbReference type="PANTHER" id="PTHR12064:SF97">
    <property type="entry name" value="METAL TRANSPORTER CNNM-5"/>
    <property type="match status" value="1"/>
</dbReference>
<feature type="region of interest" description="Disordered" evidence="9">
    <location>
        <begin position="328"/>
        <end position="361"/>
    </location>
</feature>
<dbReference type="CDD" id="cd04590">
    <property type="entry name" value="CBS_pair_CorC_HlyC_assoc"/>
    <property type="match status" value="1"/>
</dbReference>
<keyword evidence="6 8" id="KW-0472">Membrane</keyword>
<feature type="transmembrane region" description="Helical" evidence="10">
    <location>
        <begin position="31"/>
        <end position="61"/>
    </location>
</feature>
<dbReference type="EMBL" id="GHES01047175">
    <property type="protein sequence ID" value="MPA77734.1"/>
    <property type="molecule type" value="Transcribed_RNA"/>
</dbReference>
<evidence type="ECO:0000256" key="2">
    <source>
        <dbReference type="ARBA" id="ARBA00022692"/>
    </source>
</evidence>
<evidence type="ECO:0000256" key="7">
    <source>
        <dbReference type="ARBA" id="ARBA00023180"/>
    </source>
</evidence>